<dbReference type="SUPFAM" id="SSF53671">
    <property type="entry name" value="Aspartate/ornithine carbamoyltransferase"/>
    <property type="match status" value="1"/>
</dbReference>
<comment type="catalytic activity">
    <reaction evidence="9 10">
        <text>carbamoyl phosphate + L-ornithine = L-citrulline + phosphate + H(+)</text>
        <dbReference type="Rhea" id="RHEA:19513"/>
        <dbReference type="ChEBI" id="CHEBI:15378"/>
        <dbReference type="ChEBI" id="CHEBI:43474"/>
        <dbReference type="ChEBI" id="CHEBI:46911"/>
        <dbReference type="ChEBI" id="CHEBI:57743"/>
        <dbReference type="ChEBI" id="CHEBI:58228"/>
        <dbReference type="EC" id="2.1.3.3"/>
    </reaction>
</comment>
<comment type="pathway">
    <text evidence="8">Amino-acid degradation; L-arginine degradation via ADI pathway; carbamoyl phosphate from L-arginine: step 2/2.</text>
</comment>
<evidence type="ECO:0000259" key="12">
    <source>
        <dbReference type="Pfam" id="PF02729"/>
    </source>
</evidence>
<feature type="binding site" evidence="10">
    <location>
        <begin position="282"/>
        <end position="283"/>
    </location>
    <ligand>
        <name>carbamoyl phosphate</name>
        <dbReference type="ChEBI" id="CHEBI:58228"/>
    </ligand>
</feature>
<evidence type="ECO:0000256" key="2">
    <source>
        <dbReference type="ARBA" id="ARBA00004496"/>
    </source>
</evidence>
<dbReference type="GO" id="GO:0019240">
    <property type="term" value="P:citrulline biosynthetic process"/>
    <property type="evidence" value="ECO:0007669"/>
    <property type="project" value="TreeGrafter"/>
</dbReference>
<dbReference type="InterPro" id="IPR006132">
    <property type="entry name" value="Asp/Orn_carbamoyltranf_P-bd"/>
</dbReference>
<accession>A0A9Q6MUL4</accession>
<comment type="function">
    <text evidence="1">Reversibly catalyzes the transfer of the carbamoyl group from carbamoyl phosphate (CP) to the N(epsilon) atom of ornithine (ORN) to produce L-citrulline.</text>
</comment>
<dbReference type="AlphaFoldDB" id="A0A9Q6MUL4"/>
<dbReference type="InterPro" id="IPR024904">
    <property type="entry name" value="OTCase_ArgI"/>
</dbReference>
<dbReference type="Proteomes" id="UP000241960">
    <property type="component" value="Unassembled WGS sequence"/>
</dbReference>
<dbReference type="HAMAP" id="MF_01109">
    <property type="entry name" value="OTCase"/>
    <property type="match status" value="1"/>
</dbReference>
<dbReference type="GO" id="GO:0005737">
    <property type="term" value="C:cytoplasm"/>
    <property type="evidence" value="ECO:0007669"/>
    <property type="project" value="UniProtKB-SubCell"/>
</dbReference>
<dbReference type="InterPro" id="IPR006131">
    <property type="entry name" value="Asp_carbamoyltransf_Asp/Orn-bd"/>
</dbReference>
<dbReference type="InterPro" id="IPR036901">
    <property type="entry name" value="Asp/Orn_carbamoylTrfase_sf"/>
</dbReference>
<dbReference type="FunFam" id="3.40.50.1370:FF:000008">
    <property type="entry name" value="Ornithine carbamoyltransferase"/>
    <property type="match status" value="1"/>
</dbReference>
<name>A0A9Q6MUL4_9STAP</name>
<dbReference type="PANTHER" id="PTHR45753:SF1">
    <property type="entry name" value="ORNITHINE CARBAMOYLTRANSFERASE, CATABOLIC"/>
    <property type="match status" value="1"/>
</dbReference>
<feature type="binding site" evidence="10">
    <location>
        <begin position="144"/>
        <end position="147"/>
    </location>
    <ligand>
        <name>carbamoyl phosphate</name>
        <dbReference type="ChEBI" id="CHEBI:58228"/>
    </ligand>
</feature>
<sequence length="343" mass="38391">MGAYTTALNKLQSFKGKHFLKTCDFSTDELNTLIDFTGELKEKKKRGIPHPYLKGKNLALLFEKPSTRTRSAFSVAAYDLGAYPEYFGQGDIHLGVKESTADTAKVLGSMYDGIEFRGFHQKDVESLAENANVPVWNGLTNEWHPTQMIADFYTLKENWGTLKGKTLTYVGDARNNVAHDLLITGAILGVNVHIAAPKSLQPDEAIQTLAKQYAEQSESEILITDDVQQATYQTDAIYTDVWFSMGEDQSVLEPRINQLLPYQVNESMLMNTMNSDVIVLHCLPAFHDVNTEVGQQIYETYGLSEMEITDDVFKGNHSVVFDQAENRLHSIKAIMSVTLGDIF</sequence>
<keyword evidence="7 10" id="KW-0808">Transferase</keyword>
<comment type="similarity">
    <text evidence="3 10">Belongs to the aspartate/ornithine carbamoyltransferase superfamily. OTCase family.</text>
</comment>
<dbReference type="Pfam" id="PF00185">
    <property type="entry name" value="OTCace"/>
    <property type="match status" value="1"/>
</dbReference>
<organism evidence="13 14">
    <name type="scientific">Staphylococcus succinus</name>
    <dbReference type="NCBI Taxonomy" id="61015"/>
    <lineage>
        <taxon>Bacteria</taxon>
        <taxon>Bacillati</taxon>
        <taxon>Bacillota</taxon>
        <taxon>Bacilli</taxon>
        <taxon>Bacillales</taxon>
        <taxon>Staphylococcaceae</taxon>
        <taxon>Staphylococcus</taxon>
    </lineage>
</organism>
<feature type="binding site" evidence="10">
    <location>
        <position position="240"/>
    </location>
    <ligand>
        <name>L-ornithine</name>
        <dbReference type="ChEBI" id="CHEBI:46911"/>
    </ligand>
</feature>
<dbReference type="EMBL" id="PZFQ01000033">
    <property type="protein sequence ID" value="PTI74777.1"/>
    <property type="molecule type" value="Genomic_DNA"/>
</dbReference>
<dbReference type="GO" id="GO:0004585">
    <property type="term" value="F:ornithine carbamoyltransferase activity"/>
    <property type="evidence" value="ECO:0007669"/>
    <property type="project" value="UniProtKB-UniRule"/>
</dbReference>
<evidence type="ECO:0000256" key="6">
    <source>
        <dbReference type="ARBA" id="ARBA00022503"/>
    </source>
</evidence>
<dbReference type="PRINTS" id="PR00100">
    <property type="entry name" value="AOTCASE"/>
</dbReference>
<feature type="domain" description="Aspartate/ornithine carbamoyltransferase Asp/Orn-binding" evidence="11">
    <location>
        <begin position="163"/>
        <end position="337"/>
    </location>
</feature>
<dbReference type="InterPro" id="IPR002292">
    <property type="entry name" value="Orn/put_carbamltrans"/>
</dbReference>
<comment type="caution">
    <text evidence="13">The sequence shown here is derived from an EMBL/GenBank/DDBJ whole genome shotgun (WGS) entry which is preliminary data.</text>
</comment>
<feature type="domain" description="Aspartate/ornithine carbamoyltransferase carbamoyl-P binding" evidence="12">
    <location>
        <begin position="17"/>
        <end position="157"/>
    </location>
</feature>
<dbReference type="Gene3D" id="3.40.50.1370">
    <property type="entry name" value="Aspartate/ornithine carbamoyltransferase"/>
    <property type="match status" value="2"/>
</dbReference>
<evidence type="ECO:0000256" key="5">
    <source>
        <dbReference type="ARBA" id="ARBA00022490"/>
    </source>
</evidence>
<proteinExistence type="inferred from homology"/>
<feature type="binding site" evidence="10">
    <location>
        <position position="117"/>
    </location>
    <ligand>
        <name>carbamoyl phosphate</name>
        <dbReference type="ChEBI" id="CHEBI:58228"/>
    </ligand>
</feature>
<dbReference type="PROSITE" id="PS00097">
    <property type="entry name" value="CARBAMOYLTRANSFERASE"/>
    <property type="match status" value="1"/>
</dbReference>
<evidence type="ECO:0000256" key="1">
    <source>
        <dbReference type="ARBA" id="ARBA00003822"/>
    </source>
</evidence>
<dbReference type="Pfam" id="PF02729">
    <property type="entry name" value="OTCace_N"/>
    <property type="match status" value="1"/>
</dbReference>
<evidence type="ECO:0000256" key="8">
    <source>
        <dbReference type="ARBA" id="ARBA00037919"/>
    </source>
</evidence>
<dbReference type="GO" id="GO:0016597">
    <property type="term" value="F:amino acid binding"/>
    <property type="evidence" value="ECO:0007669"/>
    <property type="project" value="InterPro"/>
</dbReference>
<protein>
    <recommendedName>
        <fullName evidence="4 10">Ornithine carbamoyltransferase</fullName>
        <shortName evidence="10">OTCase</shortName>
        <ecNumber evidence="4 10">2.1.3.3</ecNumber>
    </recommendedName>
</protein>
<keyword evidence="5 10" id="KW-0963">Cytoplasm</keyword>
<evidence type="ECO:0000256" key="3">
    <source>
        <dbReference type="ARBA" id="ARBA00007805"/>
    </source>
</evidence>
<dbReference type="RefSeq" id="WP_073505442.1">
    <property type="nucleotide sequence ID" value="NZ_CP018199.1"/>
</dbReference>
<evidence type="ECO:0000256" key="7">
    <source>
        <dbReference type="ARBA" id="ARBA00022679"/>
    </source>
</evidence>
<evidence type="ECO:0000313" key="13">
    <source>
        <dbReference type="EMBL" id="PTI74777.1"/>
    </source>
</evidence>
<evidence type="ECO:0000313" key="14">
    <source>
        <dbReference type="Proteomes" id="UP000241960"/>
    </source>
</evidence>
<dbReference type="InterPro" id="IPR006130">
    <property type="entry name" value="Asp/Orn_carbamoylTrfase"/>
</dbReference>
<gene>
    <name evidence="13" type="primary">argF</name>
    <name evidence="13" type="ORF">BU058_09745</name>
</gene>
<feature type="binding site" evidence="10">
    <location>
        <begin position="66"/>
        <end position="69"/>
    </location>
    <ligand>
        <name>carbamoyl phosphate</name>
        <dbReference type="ChEBI" id="CHEBI:58228"/>
    </ligand>
</feature>
<evidence type="ECO:0000256" key="10">
    <source>
        <dbReference type="HAMAP-Rule" id="MF_01109"/>
    </source>
</evidence>
<feature type="binding site" evidence="10">
    <location>
        <position position="327"/>
    </location>
    <ligand>
        <name>carbamoyl phosphate</name>
        <dbReference type="ChEBI" id="CHEBI:58228"/>
    </ligand>
</feature>
<evidence type="ECO:0000256" key="4">
    <source>
        <dbReference type="ARBA" id="ARBA00013007"/>
    </source>
</evidence>
<comment type="caution">
    <text evidence="10">Lacks conserved residue(s) required for the propagation of feature annotation.</text>
</comment>
<dbReference type="EC" id="2.1.3.3" evidence="4 10"/>
<evidence type="ECO:0000256" key="9">
    <source>
        <dbReference type="ARBA" id="ARBA00048772"/>
    </source>
</evidence>
<reference evidence="13 14" key="1">
    <citation type="journal article" date="2016" name="Front. Microbiol.">
        <title>Comprehensive Phylogenetic Analysis of Bovine Non-aureus Staphylococci Species Based on Whole-Genome Sequencing.</title>
        <authorList>
            <person name="Naushad S."/>
            <person name="Barkema H.W."/>
            <person name="Luby C."/>
            <person name="Condas L.A."/>
            <person name="Nobrega D.B."/>
            <person name="Carson D.A."/>
            <person name="De Buck J."/>
        </authorList>
    </citation>
    <scope>NUCLEOTIDE SEQUENCE [LARGE SCALE GENOMIC DNA]</scope>
    <source>
        <strain evidence="13 14">SNUC 1231</strain>
    </source>
</reference>
<dbReference type="NCBIfam" id="NF001986">
    <property type="entry name" value="PRK00779.1"/>
    <property type="match status" value="1"/>
</dbReference>
<dbReference type="NCBIfam" id="TIGR00658">
    <property type="entry name" value="orni_carb_tr"/>
    <property type="match status" value="1"/>
</dbReference>
<keyword evidence="6" id="KW-0056">Arginine metabolism</keyword>
<comment type="subcellular location">
    <subcellularLocation>
        <location evidence="2 10">Cytoplasm</location>
    </subcellularLocation>
</comment>
<dbReference type="PRINTS" id="PR00102">
    <property type="entry name" value="OTCASE"/>
</dbReference>
<dbReference type="PANTHER" id="PTHR45753">
    <property type="entry name" value="ORNITHINE CARBAMOYLTRANSFERASE, MITOCHONDRIAL"/>
    <property type="match status" value="1"/>
</dbReference>
<feature type="binding site" evidence="10">
    <location>
        <position position="176"/>
    </location>
    <ligand>
        <name>L-ornithine</name>
        <dbReference type="ChEBI" id="CHEBI:46911"/>
    </ligand>
</feature>
<dbReference type="GO" id="GO:0042450">
    <property type="term" value="P:L-arginine biosynthetic process via ornithine"/>
    <property type="evidence" value="ECO:0007669"/>
    <property type="project" value="UniProtKB-UniRule"/>
</dbReference>
<feature type="binding site" evidence="10">
    <location>
        <begin position="244"/>
        <end position="245"/>
    </location>
    <ligand>
        <name>L-ornithine</name>
        <dbReference type="ChEBI" id="CHEBI:46911"/>
    </ligand>
</feature>
<evidence type="ECO:0000259" key="11">
    <source>
        <dbReference type="Pfam" id="PF00185"/>
    </source>
</evidence>